<feature type="region of interest" description="Disordered" evidence="1">
    <location>
        <begin position="207"/>
        <end position="231"/>
    </location>
</feature>
<dbReference type="AlphaFoldDB" id="A0A3A6QB28"/>
<proteinExistence type="predicted"/>
<dbReference type="InterPro" id="IPR036388">
    <property type="entry name" value="WH-like_DNA-bd_sf"/>
</dbReference>
<protein>
    <submittedName>
        <fullName evidence="2">Uncharacterized protein</fullName>
    </submittedName>
</protein>
<dbReference type="OrthoDB" id="383262at2157"/>
<gene>
    <name evidence="2" type="ORF">DM826_07350</name>
</gene>
<dbReference type="Proteomes" id="UP000276588">
    <property type="component" value="Unassembled WGS sequence"/>
</dbReference>
<name>A0A3A6QB28_9EURY</name>
<feature type="compositionally biased region" description="Basic and acidic residues" evidence="1">
    <location>
        <begin position="208"/>
        <end position="231"/>
    </location>
</feature>
<dbReference type="SUPFAM" id="SSF46785">
    <property type="entry name" value="Winged helix' DNA-binding domain"/>
    <property type="match status" value="1"/>
</dbReference>
<reference evidence="2 3" key="1">
    <citation type="submission" date="2018-06" db="EMBL/GenBank/DDBJ databases">
        <title>Halonotius sp. F13-13 a new haloarchaeeon isolated from a solar saltern from Isla Cristina, Huelva, Spain.</title>
        <authorList>
            <person name="Duran-Viseras A."/>
            <person name="Sanchez-Porro C."/>
            <person name="Ventosa A."/>
        </authorList>
    </citation>
    <scope>NUCLEOTIDE SEQUENCE [LARGE SCALE GENOMIC DNA]</scope>
    <source>
        <strain evidence="2 3">F13-13</strain>
    </source>
</reference>
<organism evidence="2 3">
    <name type="scientific">Halonotius aquaticus</name>
    <dbReference type="NCBI Taxonomy" id="2216978"/>
    <lineage>
        <taxon>Archaea</taxon>
        <taxon>Methanobacteriati</taxon>
        <taxon>Methanobacteriota</taxon>
        <taxon>Stenosarchaea group</taxon>
        <taxon>Halobacteria</taxon>
        <taxon>Halobacteriales</taxon>
        <taxon>Haloferacaceae</taxon>
        <taxon>Halonotius</taxon>
    </lineage>
</organism>
<evidence type="ECO:0000313" key="2">
    <source>
        <dbReference type="EMBL" id="RJX43114.1"/>
    </source>
</evidence>
<keyword evidence="3" id="KW-1185">Reference proteome</keyword>
<evidence type="ECO:0000313" key="3">
    <source>
        <dbReference type="Proteomes" id="UP000276588"/>
    </source>
</evidence>
<accession>A0A3A6QB28</accession>
<dbReference type="InterPro" id="IPR036390">
    <property type="entry name" value="WH_DNA-bd_sf"/>
</dbReference>
<dbReference type="EMBL" id="QKNY01000010">
    <property type="protein sequence ID" value="RJX43114.1"/>
    <property type="molecule type" value="Genomic_DNA"/>
</dbReference>
<dbReference type="RefSeq" id="WP_120102760.1">
    <property type="nucleotide sequence ID" value="NZ_QKNY01000010.1"/>
</dbReference>
<comment type="caution">
    <text evidence="2">The sequence shown here is derived from an EMBL/GenBank/DDBJ whole genome shotgun (WGS) entry which is preliminary data.</text>
</comment>
<evidence type="ECO:0000256" key="1">
    <source>
        <dbReference type="SAM" id="MobiDB-lite"/>
    </source>
</evidence>
<sequence>MSESESRLSTLDQLGIDILTALVDHDGEADSTALRKYLGMSDDSARSRFNYRVTEYLEPEGLIETHQPDPEPGKFPPKILRLTEEGQELLEDLNSESASSGIADRLQRLEEQVDGLRQENQKLREENRELKELIEESGVEAVTNRVTELTENVDRLQAKMSNMRDTIEETQTHPLIQSTETAEGFDAMLVTMNACRRIIEEEIEDGEERVKQERADVRETLSERGRLLTND</sequence>
<dbReference type="Gene3D" id="1.10.10.10">
    <property type="entry name" value="Winged helix-like DNA-binding domain superfamily/Winged helix DNA-binding domain"/>
    <property type="match status" value="1"/>
</dbReference>